<feature type="transmembrane region" description="Helical" evidence="2">
    <location>
        <begin position="15"/>
        <end position="41"/>
    </location>
</feature>
<keyword evidence="2" id="KW-0812">Transmembrane</keyword>
<feature type="region of interest" description="Disordered" evidence="1">
    <location>
        <begin position="80"/>
        <end position="115"/>
    </location>
</feature>
<keyword evidence="4" id="KW-1185">Reference proteome</keyword>
<dbReference type="EMBL" id="CP054840">
    <property type="protein sequence ID" value="QKV53987.1"/>
    <property type="molecule type" value="Genomic_DNA"/>
</dbReference>
<keyword evidence="2" id="KW-0472">Membrane</keyword>
<dbReference type="KEGG" id="aant:HUK68_14385"/>
<protein>
    <submittedName>
        <fullName evidence="3">Uncharacterized protein</fullName>
    </submittedName>
</protein>
<sequence length="115" mass="12608">MNDFVTLLVRWTVRIFLLAAATVFFLSLLAAASLLALVWGARALWAKLTGRPVTPWVMGVNPGAAWSSVYRARTASWPGQGAAAESSEEAPRHRGGILRGNQEIVDVQPREIREH</sequence>
<accession>A0A6N1X3Y3</accession>
<evidence type="ECO:0000313" key="4">
    <source>
        <dbReference type="Proteomes" id="UP000509579"/>
    </source>
</evidence>
<dbReference type="AlphaFoldDB" id="A0A6N1X3Y3"/>
<name>A0A6N1X3Y3_9BURK</name>
<organism evidence="3 4">
    <name type="scientific">Comamonas antarctica</name>
    <dbReference type="NCBI Taxonomy" id="2743470"/>
    <lineage>
        <taxon>Bacteria</taxon>
        <taxon>Pseudomonadati</taxon>
        <taxon>Pseudomonadota</taxon>
        <taxon>Betaproteobacteria</taxon>
        <taxon>Burkholderiales</taxon>
        <taxon>Comamonadaceae</taxon>
        <taxon>Comamonas</taxon>
    </lineage>
</organism>
<evidence type="ECO:0000256" key="1">
    <source>
        <dbReference type="SAM" id="MobiDB-lite"/>
    </source>
</evidence>
<reference evidence="3 4" key="1">
    <citation type="submission" date="2020-06" db="EMBL/GenBank/DDBJ databases">
        <title>Acidovorax antarctica sp. nov., isolated from Corinth ice sheet soil, Antarctic Fields Peninsula.</title>
        <authorList>
            <person name="Xu Q."/>
            <person name="Peng F."/>
        </authorList>
    </citation>
    <scope>NUCLEOTIDE SEQUENCE [LARGE SCALE GENOMIC DNA]</scope>
    <source>
        <strain evidence="3 4">16-35-5</strain>
    </source>
</reference>
<evidence type="ECO:0000313" key="3">
    <source>
        <dbReference type="EMBL" id="QKV53987.1"/>
    </source>
</evidence>
<proteinExistence type="predicted"/>
<dbReference type="Proteomes" id="UP000509579">
    <property type="component" value="Chromosome"/>
</dbReference>
<keyword evidence="2" id="KW-1133">Transmembrane helix</keyword>
<gene>
    <name evidence="3" type="ORF">HUK68_14385</name>
</gene>
<evidence type="ECO:0000256" key="2">
    <source>
        <dbReference type="SAM" id="Phobius"/>
    </source>
</evidence>